<keyword evidence="3" id="KW-1185">Reference proteome</keyword>
<accession>A0A2N5JB22</accession>
<feature type="region of interest" description="Disordered" evidence="1">
    <location>
        <begin position="84"/>
        <end position="108"/>
    </location>
</feature>
<comment type="caution">
    <text evidence="2">The sequence shown here is derived from an EMBL/GenBank/DDBJ whole genome shotgun (WGS) entry which is preliminary data.</text>
</comment>
<sequence>MPYGEATWSADIEHVLDIEGMFVSTTAGVSMKPMLRNRRDTIVVRPASSVRPDGLRRYDVPLYRRASDGAYVLHRVVGIRRSSGCDGAKGCRSDADEGRTDEGRTDADGGHIPEDTVYVIRGDNTYSPEFIRPDQIIGVLVECYRGDRRIDLDGWPYRAYVRLWVTSYPLRHLCHALRRMLAGTPLGTWWRMIRR</sequence>
<dbReference type="Proteomes" id="UP000235050">
    <property type="component" value="Unassembled WGS sequence"/>
</dbReference>
<gene>
    <name evidence="2" type="ORF">Uis1B_0741</name>
</gene>
<feature type="compositionally biased region" description="Basic and acidic residues" evidence="1">
    <location>
        <begin position="89"/>
        <end position="108"/>
    </location>
</feature>
<evidence type="ECO:0000313" key="3">
    <source>
        <dbReference type="Proteomes" id="UP000235050"/>
    </source>
</evidence>
<proteinExistence type="predicted"/>
<name>A0A2N5JB22_9BIFI</name>
<protein>
    <submittedName>
        <fullName evidence="2">Peptidase S24-like protein</fullName>
    </submittedName>
</protein>
<reference evidence="2 3" key="1">
    <citation type="submission" date="2017-07" db="EMBL/GenBank/DDBJ databases">
        <title>Bifidobacterium novel species.</title>
        <authorList>
            <person name="Lugli G.A."/>
            <person name="Milani C."/>
            <person name="Duranti S."/>
            <person name="Mangifesta M."/>
        </authorList>
    </citation>
    <scope>NUCLEOTIDE SEQUENCE [LARGE SCALE GENOMIC DNA]</scope>
    <source>
        <strain evidence="3">Uis1B</strain>
    </source>
</reference>
<evidence type="ECO:0000313" key="2">
    <source>
        <dbReference type="EMBL" id="PLS31400.1"/>
    </source>
</evidence>
<dbReference type="EMBL" id="NMWU01000011">
    <property type="protein sequence ID" value="PLS31400.1"/>
    <property type="molecule type" value="Genomic_DNA"/>
</dbReference>
<organism evidence="2 3">
    <name type="scientific">Bifidobacterium margollesii</name>
    <dbReference type="NCBI Taxonomy" id="2020964"/>
    <lineage>
        <taxon>Bacteria</taxon>
        <taxon>Bacillati</taxon>
        <taxon>Actinomycetota</taxon>
        <taxon>Actinomycetes</taxon>
        <taxon>Bifidobacteriales</taxon>
        <taxon>Bifidobacteriaceae</taxon>
        <taxon>Bifidobacterium</taxon>
    </lineage>
</organism>
<dbReference type="AlphaFoldDB" id="A0A2N5JB22"/>
<evidence type="ECO:0000256" key="1">
    <source>
        <dbReference type="SAM" id="MobiDB-lite"/>
    </source>
</evidence>